<evidence type="ECO:0000259" key="2">
    <source>
        <dbReference type="Pfam" id="PF03732"/>
    </source>
</evidence>
<dbReference type="InterPro" id="IPR005162">
    <property type="entry name" value="Retrotrans_gag_dom"/>
</dbReference>
<sequence length="170" mass="19001">MSQDKPSNAGPSTTPAPTGTPSCLVTTSQKDPPLFAGLRGDDVENWLQEYELTRVAFYLTGVAKTGFFNHELEFLDWTSFKRQLRQIVANPSIRSDIAKKKLAECVQQNGESYTSYIEDVLTLCRRVNSSMTETDRVRHLLKGIGAAAFNALEVQNSLQYRKSSPRVRAL</sequence>
<dbReference type="AlphaFoldDB" id="A0A224YN36"/>
<accession>A0A224YN36</accession>
<feature type="compositionally biased region" description="Low complexity" evidence="1">
    <location>
        <begin position="9"/>
        <end position="22"/>
    </location>
</feature>
<dbReference type="EMBL" id="GFPF01007881">
    <property type="protein sequence ID" value="MAA19027.1"/>
    <property type="molecule type" value="Transcribed_RNA"/>
</dbReference>
<protein>
    <submittedName>
        <fullName evidence="3">Gag protein</fullName>
    </submittedName>
</protein>
<name>A0A224YN36_9ACAR</name>
<feature type="region of interest" description="Disordered" evidence="1">
    <location>
        <begin position="1"/>
        <end position="26"/>
    </location>
</feature>
<proteinExistence type="predicted"/>
<dbReference type="Pfam" id="PF03732">
    <property type="entry name" value="Retrotrans_gag"/>
    <property type="match status" value="1"/>
</dbReference>
<evidence type="ECO:0000313" key="3">
    <source>
        <dbReference type="EMBL" id="MAA19027.1"/>
    </source>
</evidence>
<dbReference type="PANTHER" id="PTHR33194:SF4">
    <property type="entry name" value="CCHC-TYPE DOMAIN-CONTAINING PROTEIN"/>
    <property type="match status" value="1"/>
</dbReference>
<dbReference type="PANTHER" id="PTHR33194">
    <property type="entry name" value="ZINC KNUCKLE DOMAINCONTAINING PROTEIN"/>
    <property type="match status" value="1"/>
</dbReference>
<reference evidence="3" key="1">
    <citation type="journal article" date="2017" name="Parasit. Vectors">
        <title>Sialotranscriptomics of Rhipicephalus zambeziensis reveals intricate expression profiles of secretory proteins and suggests tight temporal transcriptional regulation during blood-feeding.</title>
        <authorList>
            <person name="de Castro M.H."/>
            <person name="de Klerk D."/>
            <person name="Pienaar R."/>
            <person name="Rees D.J.G."/>
            <person name="Mans B.J."/>
        </authorList>
    </citation>
    <scope>NUCLEOTIDE SEQUENCE</scope>
    <source>
        <tissue evidence="3">Salivary glands</tissue>
    </source>
</reference>
<evidence type="ECO:0000256" key="1">
    <source>
        <dbReference type="SAM" id="MobiDB-lite"/>
    </source>
</evidence>
<feature type="domain" description="Retrotransposon gag" evidence="2">
    <location>
        <begin position="55"/>
        <end position="144"/>
    </location>
</feature>
<organism evidence="3">
    <name type="scientific">Rhipicephalus zambeziensis</name>
    <dbReference type="NCBI Taxonomy" id="60191"/>
    <lineage>
        <taxon>Eukaryota</taxon>
        <taxon>Metazoa</taxon>
        <taxon>Ecdysozoa</taxon>
        <taxon>Arthropoda</taxon>
        <taxon>Chelicerata</taxon>
        <taxon>Arachnida</taxon>
        <taxon>Acari</taxon>
        <taxon>Parasitiformes</taxon>
        <taxon>Ixodida</taxon>
        <taxon>Ixodoidea</taxon>
        <taxon>Ixodidae</taxon>
        <taxon>Rhipicephalinae</taxon>
        <taxon>Rhipicephalus</taxon>
        <taxon>Rhipicephalus</taxon>
    </lineage>
</organism>